<dbReference type="PANTHER" id="PTHR10429:SF0">
    <property type="entry name" value="DNA-3-METHYLADENINE GLYCOSYLASE"/>
    <property type="match status" value="1"/>
</dbReference>
<evidence type="ECO:0000256" key="1">
    <source>
        <dbReference type="ARBA" id="ARBA00009232"/>
    </source>
</evidence>
<name>W1WEF0_9ZZZZ</name>
<gene>
    <name evidence="5" type="ORF">Q604_UNBc4C00045G0033</name>
</gene>
<dbReference type="InterPro" id="IPR003180">
    <property type="entry name" value="MPG"/>
</dbReference>
<dbReference type="GO" id="GO:0003677">
    <property type="term" value="F:DNA binding"/>
    <property type="evidence" value="ECO:0007669"/>
    <property type="project" value="InterPro"/>
</dbReference>
<reference evidence="5" key="1">
    <citation type="submission" date="2013-12" db="EMBL/GenBank/DDBJ databases">
        <title>A Varibaculum cambriense genome reconstructed from a premature infant gut community with otherwise low bacterial novelty that shifts toward anaerobic metabolism during the third week of life.</title>
        <authorList>
            <person name="Brown C.T."/>
            <person name="Sharon I."/>
            <person name="Thomas B.C."/>
            <person name="Castelle C.J."/>
            <person name="Morowitz M.J."/>
            <person name="Banfield J.F."/>
        </authorList>
    </citation>
    <scope>NUCLEOTIDE SEQUENCE</scope>
</reference>
<dbReference type="SUPFAM" id="SSF50486">
    <property type="entry name" value="FMT C-terminal domain-like"/>
    <property type="match status" value="1"/>
</dbReference>
<sequence>MLWIKFKQMLIKKLVRNMILEKSFYSKGALDLAKELLGKTIVRKIDGRILKGKIVETEAYIGEIDKASHAYNGRRTARTEPLFHEGGIAYVYFIYGLYHCFNVISGEKDKGEGVLVRAVEPLNEFDYISQKRFKKNFDELSNAKKKTVTNGPSKLCMAYSIDKSENYKKLYEKGDFYIEDSNESDFEIVETTRIGIDYAEEAIDFPWRFYIKGNSYISVKWIKATINWKVIFLY</sequence>
<dbReference type="Pfam" id="PF02245">
    <property type="entry name" value="Pur_DNA_glyco"/>
    <property type="match status" value="1"/>
</dbReference>
<dbReference type="InterPro" id="IPR036995">
    <property type="entry name" value="MPG_sf"/>
</dbReference>
<comment type="similarity">
    <text evidence="1">Belongs to the DNA glycosylase MPG family.</text>
</comment>
<keyword evidence="2" id="KW-0227">DNA damage</keyword>
<evidence type="ECO:0000256" key="3">
    <source>
        <dbReference type="ARBA" id="ARBA00022801"/>
    </source>
</evidence>
<protein>
    <recommendedName>
        <fullName evidence="6">3-methyladenine DNA glycosylase</fullName>
    </recommendedName>
</protein>
<comment type="caution">
    <text evidence="5">The sequence shown here is derived from an EMBL/GenBank/DDBJ whole genome shotgun (WGS) entry which is preliminary data.</text>
</comment>
<evidence type="ECO:0000313" key="5">
    <source>
        <dbReference type="EMBL" id="ETJ16543.1"/>
    </source>
</evidence>
<proteinExistence type="inferred from homology"/>
<dbReference type="AlphaFoldDB" id="W1WEF0"/>
<dbReference type="Gene3D" id="3.10.300.10">
    <property type="entry name" value="Methylpurine-DNA glycosylase (MPG)"/>
    <property type="match status" value="1"/>
</dbReference>
<keyword evidence="3" id="KW-0378">Hydrolase</keyword>
<dbReference type="EMBL" id="AZMM01018826">
    <property type="protein sequence ID" value="ETJ16543.1"/>
    <property type="molecule type" value="Genomic_DNA"/>
</dbReference>
<dbReference type="HAMAP" id="MF_00527">
    <property type="entry name" value="3MGH"/>
    <property type="match status" value="1"/>
</dbReference>
<organism evidence="5">
    <name type="scientific">human gut metagenome</name>
    <dbReference type="NCBI Taxonomy" id="408170"/>
    <lineage>
        <taxon>unclassified sequences</taxon>
        <taxon>metagenomes</taxon>
        <taxon>organismal metagenomes</taxon>
    </lineage>
</organism>
<dbReference type="NCBIfam" id="NF002001">
    <property type="entry name" value="PRK00802.1-1"/>
    <property type="match status" value="1"/>
</dbReference>
<keyword evidence="4" id="KW-0234">DNA repair</keyword>
<dbReference type="NCBIfam" id="TIGR00567">
    <property type="entry name" value="3mg"/>
    <property type="match status" value="1"/>
</dbReference>
<dbReference type="PANTHER" id="PTHR10429">
    <property type="entry name" value="DNA-3-METHYLADENINE GLYCOSYLASE"/>
    <property type="match status" value="1"/>
</dbReference>
<dbReference type="InterPro" id="IPR011034">
    <property type="entry name" value="Formyl_transferase-like_C_sf"/>
</dbReference>
<dbReference type="CDD" id="cd00540">
    <property type="entry name" value="AAG"/>
    <property type="match status" value="1"/>
</dbReference>
<evidence type="ECO:0000256" key="4">
    <source>
        <dbReference type="ARBA" id="ARBA00023204"/>
    </source>
</evidence>
<dbReference type="FunFam" id="3.10.300.10:FF:000001">
    <property type="entry name" value="Putative 3-methyladenine DNA glycosylase"/>
    <property type="match status" value="1"/>
</dbReference>
<accession>W1WEF0</accession>
<evidence type="ECO:0000256" key="2">
    <source>
        <dbReference type="ARBA" id="ARBA00022763"/>
    </source>
</evidence>
<dbReference type="GO" id="GO:0003905">
    <property type="term" value="F:alkylbase DNA N-glycosylase activity"/>
    <property type="evidence" value="ECO:0007669"/>
    <property type="project" value="InterPro"/>
</dbReference>
<evidence type="ECO:0008006" key="6">
    <source>
        <dbReference type="Google" id="ProtNLM"/>
    </source>
</evidence>
<dbReference type="GO" id="GO:0006284">
    <property type="term" value="P:base-excision repair"/>
    <property type="evidence" value="ECO:0007669"/>
    <property type="project" value="InterPro"/>
</dbReference>